<dbReference type="EMBL" id="JABFCS010000001">
    <property type="protein sequence ID" value="NNU43760.1"/>
    <property type="molecule type" value="Genomic_DNA"/>
</dbReference>
<name>A0A849K8C9_9BURK</name>
<dbReference type="Gene3D" id="3.40.390.10">
    <property type="entry name" value="Collagenase (Catalytic Domain)"/>
    <property type="match status" value="1"/>
</dbReference>
<dbReference type="PANTHER" id="PTHR34720:SF9">
    <property type="entry name" value="BLR4714 PROTEIN"/>
    <property type="match status" value="1"/>
</dbReference>
<dbReference type="SUPFAM" id="SSF49299">
    <property type="entry name" value="PKD domain"/>
    <property type="match status" value="1"/>
</dbReference>
<feature type="domain" description="PKD" evidence="1">
    <location>
        <begin position="66"/>
        <end position="127"/>
    </location>
</feature>
<dbReference type="Gene3D" id="2.60.40.10">
    <property type="entry name" value="Immunoglobulins"/>
    <property type="match status" value="1"/>
</dbReference>
<dbReference type="RefSeq" id="WP_171559578.1">
    <property type="nucleotide sequence ID" value="NZ_JABFCS010000001.1"/>
</dbReference>
<dbReference type="Pfam" id="PF17803">
    <property type="entry name" value="Cadherin_4"/>
    <property type="match status" value="1"/>
</dbReference>
<dbReference type="Gene3D" id="2.60.40.2810">
    <property type="match status" value="1"/>
</dbReference>
<dbReference type="PANTHER" id="PTHR34720">
    <property type="entry name" value="MICROCYSTIN DEPENDENT PROTEIN"/>
    <property type="match status" value="1"/>
</dbReference>
<evidence type="ECO:0000313" key="3">
    <source>
        <dbReference type="Proteomes" id="UP000552954"/>
    </source>
</evidence>
<comment type="caution">
    <text evidence="2">The sequence shown here is derived from an EMBL/GenBank/DDBJ whole genome shotgun (WGS) entry which is preliminary data.</text>
</comment>
<accession>A0A849K8C9</accession>
<reference evidence="2 3" key="1">
    <citation type="submission" date="2020-05" db="EMBL/GenBank/DDBJ databases">
        <authorList>
            <person name="Khan S.A."/>
            <person name="Jeon C.O."/>
            <person name="Chun B.H."/>
        </authorList>
    </citation>
    <scope>NUCLEOTIDE SEQUENCE [LARGE SCALE GENOMIC DNA]</scope>
    <source>
        <strain evidence="2 3">B156</strain>
    </source>
</reference>
<dbReference type="InterPro" id="IPR040853">
    <property type="entry name" value="RapA2_cadherin-like"/>
</dbReference>
<dbReference type="Pfam" id="PF18911">
    <property type="entry name" value="PKD_4"/>
    <property type="match status" value="1"/>
</dbReference>
<reference evidence="2 3" key="2">
    <citation type="submission" date="2020-06" db="EMBL/GenBank/DDBJ databases">
        <title>Ramlibacter rhizophilus sp. nov., isolated from rhizosphere soil of national flower Mugunghwa from South Korea.</title>
        <authorList>
            <person name="Zheng-Fei Y."/>
            <person name="Huan T."/>
        </authorList>
    </citation>
    <scope>NUCLEOTIDE SEQUENCE [LARGE SCALE GENOMIC DNA]</scope>
    <source>
        <strain evidence="2 3">B156</strain>
    </source>
</reference>
<keyword evidence="3" id="KW-1185">Reference proteome</keyword>
<dbReference type="Pfam" id="PF17963">
    <property type="entry name" value="Big_9"/>
    <property type="match status" value="1"/>
</dbReference>
<sequence length="788" mass="80609">MLPEPGADGVARMTLSHQYRDDRPGVQPDAYQARVTFKYSFGGVTGALQPEFHFDFAVRNVAPTATLAAVRSLATPGSFDLSASLVDPGLDDTFAYTWDFGDGTVVTNAGANVSHSFNAPRTVTLTVADDDGGSARRTLLVSPAGAAGAGTGTQAGSGGEASALEAALAPLAAQAIAAWRAVGADTSDLADVRLVVGDLGSDVLGLTMAQDGAASVITIDDDAAGRGWYIDATPGSNEEYALTDGASRLWTLSGAASGRIDLLSLLMHEYGHTLELAHSQGGAPGVMGVTLHVGERRLPQATDLRQRAAPGVSSSDAGLLASGVSNGDFVDGSAWSTRGDVNIAGGSATLSESAIFNTRLSQQMLVPQGARFLAFDLTNVGFGVDGEGIGDAFEVAVLDLDTGASLLGAIGMTHTDAAINIQSDGRIHAAAGVTFDGVSSALLPGSGNMQVRIDVSALAASQPLVLSFDLLGFGSRTSSIGIDNVEFIVDSNLAPAALADAFSLPPDTARVFDVLANDVDANGDVLSVSAVSAPTHGTLTIDPAGQLSYLPDAGYVGSDRFFYQVTDGRMTSAATAVDISVHAGNAAPLPQPDTAVTVRNQPVTIAVLANDVDADGDPLVVELVSGPAHGSVVLGADSRITYTPGADFAGSDALVYRVSDGIAWSEPVSVDITVRPVNDAPQALDDSASTPEDTAVTIDVLANDSDPDGNSLVVELVTAPAHGSAVLGADGRITYTPGPTSPAATCWSTASATASCGPHPPPWPSRSLRSTTRPWRWRTAWPPPRTRR</sequence>
<dbReference type="InterPro" id="IPR013783">
    <property type="entry name" value="Ig-like_fold"/>
</dbReference>
<proteinExistence type="predicted"/>
<dbReference type="PROSITE" id="PS50093">
    <property type="entry name" value="PKD"/>
    <property type="match status" value="1"/>
</dbReference>
<dbReference type="NCBIfam" id="NF012211">
    <property type="entry name" value="tand_rpt_95"/>
    <property type="match status" value="3"/>
</dbReference>
<protein>
    <submittedName>
        <fullName evidence="2">Tandem-95 repeat protein</fullName>
    </submittedName>
</protein>
<gene>
    <name evidence="2" type="ORF">HK415_12220</name>
</gene>
<evidence type="ECO:0000313" key="2">
    <source>
        <dbReference type="EMBL" id="NNU43760.1"/>
    </source>
</evidence>
<dbReference type="Gene3D" id="2.60.40.3440">
    <property type="match status" value="2"/>
</dbReference>
<organism evidence="2 3">
    <name type="scientific">Ramlibacter montanisoli</name>
    <dbReference type="NCBI Taxonomy" id="2732512"/>
    <lineage>
        <taxon>Bacteria</taxon>
        <taxon>Pseudomonadati</taxon>
        <taxon>Pseudomonadota</taxon>
        <taxon>Betaproteobacteria</taxon>
        <taxon>Burkholderiales</taxon>
        <taxon>Comamonadaceae</taxon>
        <taxon>Ramlibacter</taxon>
    </lineage>
</organism>
<dbReference type="InterPro" id="IPR035986">
    <property type="entry name" value="PKD_dom_sf"/>
</dbReference>
<dbReference type="InterPro" id="IPR000601">
    <property type="entry name" value="PKD_dom"/>
</dbReference>
<dbReference type="InterPro" id="IPR024079">
    <property type="entry name" value="MetalloPept_cat_dom_sf"/>
</dbReference>
<dbReference type="GO" id="GO:0008237">
    <property type="term" value="F:metallopeptidase activity"/>
    <property type="evidence" value="ECO:0007669"/>
    <property type="project" value="InterPro"/>
</dbReference>
<dbReference type="Proteomes" id="UP000552954">
    <property type="component" value="Unassembled WGS sequence"/>
</dbReference>
<dbReference type="AlphaFoldDB" id="A0A849K8C9"/>
<evidence type="ECO:0000259" key="1">
    <source>
        <dbReference type="PROSITE" id="PS50093"/>
    </source>
</evidence>
<dbReference type="CDD" id="cd00146">
    <property type="entry name" value="PKD"/>
    <property type="match status" value="1"/>
</dbReference>